<sequence length="100" mass="12164">NYLSLSFFFCIFFNLIIIYIILISFFIHHSSYYCQFEMMNMRTTDINIFNNCSSEYYHFCDMPSKCHLPPTPPSLHYHFISNFFPLSFIHLIFKVFPYKL</sequence>
<keyword evidence="1" id="KW-0812">Transmembrane</keyword>
<dbReference type="InParanoid" id="A0A1S0TM28"/>
<dbReference type="AlphaFoldDB" id="A0A1S0TM28"/>
<organism evidence="2">
    <name type="scientific">Loa loa</name>
    <name type="common">Eye worm</name>
    <name type="synonym">Filaria loa</name>
    <dbReference type="NCBI Taxonomy" id="7209"/>
    <lineage>
        <taxon>Eukaryota</taxon>
        <taxon>Metazoa</taxon>
        <taxon>Ecdysozoa</taxon>
        <taxon>Nematoda</taxon>
        <taxon>Chromadorea</taxon>
        <taxon>Rhabditida</taxon>
        <taxon>Spirurina</taxon>
        <taxon>Spiruromorpha</taxon>
        <taxon>Filarioidea</taxon>
        <taxon>Onchocercidae</taxon>
        <taxon>Loa</taxon>
    </lineage>
</organism>
<dbReference type="CTD" id="9949485"/>
<evidence type="ECO:0000313" key="2">
    <source>
        <dbReference type="EMBL" id="EFO16482.1"/>
    </source>
</evidence>
<dbReference type="KEGG" id="loa:LOAG_12025"/>
<keyword evidence="1" id="KW-1133">Transmembrane helix</keyword>
<feature type="non-terminal residue" evidence="2">
    <location>
        <position position="1"/>
    </location>
</feature>
<reference evidence="2" key="1">
    <citation type="submission" date="2012-04" db="EMBL/GenBank/DDBJ databases">
        <title>The Genome Sequence of Loa loa.</title>
        <authorList>
            <consortium name="The Broad Institute Genome Sequencing Platform"/>
            <consortium name="Broad Institute Genome Sequencing Center for Infectious Disease"/>
            <person name="Nutman T.B."/>
            <person name="Fink D.L."/>
            <person name="Russ C."/>
            <person name="Young S."/>
            <person name="Zeng Q."/>
            <person name="Gargeya S."/>
            <person name="Alvarado L."/>
            <person name="Berlin A."/>
            <person name="Chapman S.B."/>
            <person name="Chen Z."/>
            <person name="Freedman E."/>
            <person name="Gellesch M."/>
            <person name="Goldberg J."/>
            <person name="Griggs A."/>
            <person name="Gujja S."/>
            <person name="Heilman E.R."/>
            <person name="Heiman D."/>
            <person name="Howarth C."/>
            <person name="Mehta T."/>
            <person name="Neiman D."/>
            <person name="Pearson M."/>
            <person name="Roberts A."/>
            <person name="Saif S."/>
            <person name="Shea T."/>
            <person name="Shenoy N."/>
            <person name="Sisk P."/>
            <person name="Stolte C."/>
            <person name="Sykes S."/>
            <person name="White J."/>
            <person name="Yandava C."/>
            <person name="Haas B."/>
            <person name="Henn M.R."/>
            <person name="Nusbaum C."/>
            <person name="Birren B."/>
        </authorList>
    </citation>
    <scope>NUCLEOTIDE SEQUENCE [LARGE SCALE GENOMIC DNA]</scope>
</reference>
<dbReference type="RefSeq" id="XP_003147587.1">
    <property type="nucleotide sequence ID" value="XM_003147539.1"/>
</dbReference>
<name>A0A1S0TM28_LOALO</name>
<evidence type="ECO:0000256" key="1">
    <source>
        <dbReference type="SAM" id="Phobius"/>
    </source>
</evidence>
<keyword evidence="1" id="KW-0472">Membrane</keyword>
<accession>A0A1S0TM28</accession>
<proteinExistence type="predicted"/>
<dbReference type="GeneID" id="9949485"/>
<feature type="transmembrane region" description="Helical" evidence="1">
    <location>
        <begin position="77"/>
        <end position="96"/>
    </location>
</feature>
<protein>
    <submittedName>
        <fullName evidence="2">Uncharacterized protein</fullName>
    </submittedName>
</protein>
<dbReference type="EMBL" id="JH712217">
    <property type="protein sequence ID" value="EFO16482.1"/>
    <property type="molecule type" value="Genomic_DNA"/>
</dbReference>
<gene>
    <name evidence="2" type="ORF">LOAG_12025</name>
</gene>
<feature type="transmembrane region" description="Helical" evidence="1">
    <location>
        <begin position="7"/>
        <end position="27"/>
    </location>
</feature>